<keyword evidence="2" id="KW-0812">Transmembrane</keyword>
<dbReference type="AlphaFoldDB" id="A0A6C7EBE9"/>
<keyword evidence="5" id="KW-1185">Reference proteome</keyword>
<dbReference type="GO" id="GO:0016780">
    <property type="term" value="F:phosphotransferase activity, for other substituted phosphate groups"/>
    <property type="evidence" value="ECO:0007669"/>
    <property type="project" value="TreeGrafter"/>
</dbReference>
<comment type="similarity">
    <text evidence="1">Belongs to the bacterial sugar transferase family.</text>
</comment>
<protein>
    <submittedName>
        <fullName evidence="4">Glycosyltransferase</fullName>
        <ecNumber evidence="4">2.4.-.-</ecNumber>
    </submittedName>
</protein>
<dbReference type="InterPro" id="IPR003362">
    <property type="entry name" value="Bact_transf"/>
</dbReference>
<dbReference type="PANTHER" id="PTHR30576">
    <property type="entry name" value="COLANIC BIOSYNTHESIS UDP-GLUCOSE LIPID CARRIER TRANSFERASE"/>
    <property type="match status" value="1"/>
</dbReference>
<evidence type="ECO:0000259" key="3">
    <source>
        <dbReference type="Pfam" id="PF02397"/>
    </source>
</evidence>
<evidence type="ECO:0000256" key="2">
    <source>
        <dbReference type="SAM" id="Phobius"/>
    </source>
</evidence>
<keyword evidence="4" id="KW-0808">Transferase</keyword>
<dbReference type="GO" id="GO:0016757">
    <property type="term" value="F:glycosyltransferase activity"/>
    <property type="evidence" value="ECO:0007669"/>
    <property type="project" value="UniProtKB-KW"/>
</dbReference>
<organism evidence="4 5">
    <name type="scientific">Ilumatobacter coccineus (strain NBRC 103263 / KCTC 29153 / YM16-304)</name>
    <dbReference type="NCBI Taxonomy" id="1313172"/>
    <lineage>
        <taxon>Bacteria</taxon>
        <taxon>Bacillati</taxon>
        <taxon>Actinomycetota</taxon>
        <taxon>Acidimicrobiia</taxon>
        <taxon>Acidimicrobiales</taxon>
        <taxon>Ilumatobacteraceae</taxon>
        <taxon>Ilumatobacter</taxon>
    </lineage>
</organism>
<dbReference type="Proteomes" id="UP000011863">
    <property type="component" value="Chromosome"/>
</dbReference>
<feature type="transmembrane region" description="Helical" evidence="2">
    <location>
        <begin position="69"/>
        <end position="92"/>
    </location>
</feature>
<keyword evidence="4" id="KW-0328">Glycosyltransferase</keyword>
<feature type="domain" description="Bacterial sugar transferase" evidence="3">
    <location>
        <begin position="62"/>
        <end position="246"/>
    </location>
</feature>
<reference evidence="4 5" key="1">
    <citation type="journal article" date="2013" name="Int. J. Syst. Evol. Microbiol.">
        <title>Ilumatobacter nonamiense sp. nov. and Ilumatobacter coccineum sp. nov., isolated from seashore sand.</title>
        <authorList>
            <person name="Matsumoto A."/>
            <person name="Kasai H."/>
            <person name="Matsuo Y."/>
            <person name="Shizuri Y."/>
            <person name="Ichikawa N."/>
            <person name="Fujita N."/>
            <person name="Omura S."/>
            <person name="Takahashi Y."/>
        </authorList>
    </citation>
    <scope>NUCLEOTIDE SEQUENCE [LARGE SCALE GENOMIC DNA]</scope>
    <source>
        <strain evidence="5">NBRC 103263 / KCTC 29153 / YM16-304</strain>
    </source>
</reference>
<proteinExistence type="inferred from homology"/>
<dbReference type="PANTHER" id="PTHR30576:SF0">
    <property type="entry name" value="UNDECAPRENYL-PHOSPHATE N-ACETYLGALACTOSAMINYL 1-PHOSPHATE TRANSFERASE-RELATED"/>
    <property type="match status" value="1"/>
</dbReference>
<sequence>MVTTETARRERAVAEIPLAPSTERYGRLTSVPASDERPSRNVRQLPMRTVPRKRTVYTSIVKPVFDRTAAALGLVVAAIPMALVAGVILATMGRPILFRQRRVGVDGEVFEVLKFRTMRPDRRGRELDVIHDRRETHKTLADPRHTKVGQFLRRYSLDELPQLFNVLRGEMSIIGPRPELESVVGKYRPGLEQRHFVKPGLTGLWQISARGDGPMHENGEWDLDYVEQISLLTDLRILAKTPAAMLGDNTGS</sequence>
<dbReference type="EC" id="2.4.-.-" evidence="4"/>
<dbReference type="Pfam" id="PF02397">
    <property type="entry name" value="Bac_transf"/>
    <property type="match status" value="1"/>
</dbReference>
<keyword evidence="2" id="KW-1133">Transmembrane helix</keyword>
<name>A0A6C7EBE9_ILUCY</name>
<keyword evidence="2" id="KW-0472">Membrane</keyword>
<evidence type="ECO:0000313" key="5">
    <source>
        <dbReference type="Proteomes" id="UP000011863"/>
    </source>
</evidence>
<accession>A0A6C7EBE9</accession>
<dbReference type="KEGG" id="aym:YM304_22150"/>
<gene>
    <name evidence="4" type="ORF">YM304_22150</name>
</gene>
<evidence type="ECO:0000313" key="4">
    <source>
        <dbReference type="EMBL" id="BAN02529.1"/>
    </source>
</evidence>
<evidence type="ECO:0000256" key="1">
    <source>
        <dbReference type="ARBA" id="ARBA00006464"/>
    </source>
</evidence>
<dbReference type="EMBL" id="AP012057">
    <property type="protein sequence ID" value="BAN02529.1"/>
    <property type="molecule type" value="Genomic_DNA"/>
</dbReference>